<keyword evidence="3" id="KW-1185">Reference proteome</keyword>
<dbReference type="OrthoDB" id="9791723at2"/>
<comment type="caution">
    <text evidence="2">The sequence shown here is derived from an EMBL/GenBank/DDBJ whole genome shotgun (WGS) entry which is preliminary data.</text>
</comment>
<dbReference type="Proteomes" id="UP000068382">
    <property type="component" value="Unassembled WGS sequence"/>
</dbReference>
<dbReference type="PATRIC" id="fig|1768241.3.peg.1755"/>
<dbReference type="AlphaFoldDB" id="A0A132BYI7"/>
<sequence>MTVILINPNSTEAMTQSALAAARRASPEIHFEGWTSTHGPVAIEGPKDGARAVPPLLQLVKKASDTGASVIIIACFDDTGLAQAQQIARCPVIGIGQASFTFAALLAGPAAVITTVQQAVPVIEANLAEQGHTGIVQHVRAAHVPVLMLENNPEEAAEAFAAVAAQLPDATSTLILGCAGAVSIVDIIRARLPLRVIEGVTAAARLCRVFEP</sequence>
<comment type="similarity">
    <text evidence="1">Belongs to the HyuE racemase family.</text>
</comment>
<organism evidence="2 3">
    <name type="scientific">Tritonibacter horizontis</name>
    <dbReference type="NCBI Taxonomy" id="1768241"/>
    <lineage>
        <taxon>Bacteria</taxon>
        <taxon>Pseudomonadati</taxon>
        <taxon>Pseudomonadota</taxon>
        <taxon>Alphaproteobacteria</taxon>
        <taxon>Rhodobacterales</taxon>
        <taxon>Paracoccaceae</taxon>
        <taxon>Tritonibacter</taxon>
    </lineage>
</organism>
<dbReference type="InterPro" id="IPR053714">
    <property type="entry name" value="Iso_Racemase_Enz_sf"/>
</dbReference>
<evidence type="ECO:0000256" key="1">
    <source>
        <dbReference type="ARBA" id="ARBA00038414"/>
    </source>
</evidence>
<proteinExistence type="inferred from homology"/>
<evidence type="ECO:0000313" key="2">
    <source>
        <dbReference type="EMBL" id="KUP93463.1"/>
    </source>
</evidence>
<reference evidence="2 3" key="1">
    <citation type="submission" date="2015-12" db="EMBL/GenBank/DDBJ databases">
        <title>Genome sequence of the marine Rhodobacteraceae strain O3.65, Candidatus Tritonibacter horizontis.</title>
        <authorList>
            <person name="Poehlein A."/>
            <person name="Giebel H.A."/>
            <person name="Voget S."/>
            <person name="Brinkhoff T."/>
        </authorList>
    </citation>
    <scope>NUCLEOTIDE SEQUENCE [LARGE SCALE GENOMIC DNA]</scope>
    <source>
        <strain evidence="2 3">O3.65</strain>
    </source>
</reference>
<dbReference type="PANTHER" id="PTHR28047">
    <property type="entry name" value="PROTEIN DCG1"/>
    <property type="match status" value="1"/>
</dbReference>
<dbReference type="RefSeq" id="WP_068241984.1">
    <property type="nucleotide sequence ID" value="NZ_LPUY01000052.1"/>
</dbReference>
<protein>
    <submittedName>
        <fullName evidence="2">Asp/Glu/hydantoin racemase</fullName>
    </submittedName>
</protein>
<dbReference type="InterPro" id="IPR015942">
    <property type="entry name" value="Asp/Glu/hydantoin_racemase"/>
</dbReference>
<evidence type="ECO:0000313" key="3">
    <source>
        <dbReference type="Proteomes" id="UP000068382"/>
    </source>
</evidence>
<dbReference type="EMBL" id="LPUY01000052">
    <property type="protein sequence ID" value="KUP93463.1"/>
    <property type="molecule type" value="Genomic_DNA"/>
</dbReference>
<name>A0A132BYI7_9RHOB</name>
<dbReference type="InterPro" id="IPR052186">
    <property type="entry name" value="Hydantoin_racemase-like"/>
</dbReference>
<dbReference type="GO" id="GO:0047661">
    <property type="term" value="F:amino-acid racemase activity"/>
    <property type="evidence" value="ECO:0007669"/>
    <property type="project" value="InterPro"/>
</dbReference>
<accession>A0A132BYI7</accession>
<dbReference type="PANTHER" id="PTHR28047:SF5">
    <property type="entry name" value="PROTEIN DCG1"/>
    <property type="match status" value="1"/>
</dbReference>
<gene>
    <name evidence="2" type="ORF">TRIHO_16720</name>
</gene>
<dbReference type="Pfam" id="PF01177">
    <property type="entry name" value="Asp_Glu_race"/>
    <property type="match status" value="1"/>
</dbReference>
<dbReference type="Gene3D" id="3.40.50.12500">
    <property type="match status" value="1"/>
</dbReference>